<protein>
    <submittedName>
        <fullName evidence="3">VWA domain-containing protein</fullName>
    </submittedName>
</protein>
<name>A0A9D1RU01_9FIRM</name>
<dbReference type="Gene3D" id="3.40.50.410">
    <property type="entry name" value="von Willebrand factor, type A domain"/>
    <property type="match status" value="1"/>
</dbReference>
<feature type="signal peptide" evidence="1">
    <location>
        <begin position="1"/>
        <end position="24"/>
    </location>
</feature>
<feature type="domain" description="VWFA" evidence="2">
    <location>
        <begin position="82"/>
        <end position="196"/>
    </location>
</feature>
<feature type="chain" id="PRO_5039029473" evidence="1">
    <location>
        <begin position="25"/>
        <end position="828"/>
    </location>
</feature>
<dbReference type="PANTHER" id="PTHR10579">
    <property type="entry name" value="CALCIUM-ACTIVATED CHLORIDE CHANNEL REGULATOR"/>
    <property type="match status" value="1"/>
</dbReference>
<dbReference type="PANTHER" id="PTHR10579:SF43">
    <property type="entry name" value="ZINC FINGER (C3HC4-TYPE RING FINGER) FAMILY PROTEIN"/>
    <property type="match status" value="1"/>
</dbReference>
<organism evidence="3 4">
    <name type="scientific">Candidatus Flavonifractor merdipullorum</name>
    <dbReference type="NCBI Taxonomy" id="2838590"/>
    <lineage>
        <taxon>Bacteria</taxon>
        <taxon>Bacillati</taxon>
        <taxon>Bacillota</taxon>
        <taxon>Clostridia</taxon>
        <taxon>Eubacteriales</taxon>
        <taxon>Oscillospiraceae</taxon>
        <taxon>Flavonifractor</taxon>
    </lineage>
</organism>
<proteinExistence type="predicted"/>
<dbReference type="Pfam" id="PF13519">
    <property type="entry name" value="VWA_2"/>
    <property type="match status" value="1"/>
</dbReference>
<dbReference type="InterPro" id="IPR049319">
    <property type="entry name" value="GBS104-like_Ig"/>
</dbReference>
<gene>
    <name evidence="3" type="ORF">H9868_04150</name>
</gene>
<dbReference type="SMART" id="SM00327">
    <property type="entry name" value="VWA"/>
    <property type="match status" value="1"/>
</dbReference>
<evidence type="ECO:0000313" key="3">
    <source>
        <dbReference type="EMBL" id="HIW93714.1"/>
    </source>
</evidence>
<reference evidence="3" key="2">
    <citation type="submission" date="2021-04" db="EMBL/GenBank/DDBJ databases">
        <authorList>
            <person name="Gilroy R."/>
        </authorList>
    </citation>
    <scope>NUCLEOTIDE SEQUENCE</scope>
    <source>
        <strain evidence="3">ChiGjej6B6-1540</strain>
    </source>
</reference>
<reference evidence="3" key="1">
    <citation type="journal article" date="2021" name="PeerJ">
        <title>Extensive microbial diversity within the chicken gut microbiome revealed by metagenomics and culture.</title>
        <authorList>
            <person name="Gilroy R."/>
            <person name="Ravi A."/>
            <person name="Getino M."/>
            <person name="Pursley I."/>
            <person name="Horton D.L."/>
            <person name="Alikhan N.F."/>
            <person name="Baker D."/>
            <person name="Gharbi K."/>
            <person name="Hall N."/>
            <person name="Watson M."/>
            <person name="Adriaenssens E.M."/>
            <person name="Foster-Nyarko E."/>
            <person name="Jarju S."/>
            <person name="Secka A."/>
            <person name="Antonio M."/>
            <person name="Oren A."/>
            <person name="Chaudhuri R.R."/>
            <person name="La Ragione R."/>
            <person name="Hildebrand F."/>
            <person name="Pallen M.J."/>
        </authorList>
    </citation>
    <scope>NUCLEOTIDE SEQUENCE</scope>
    <source>
        <strain evidence="3">ChiGjej6B6-1540</strain>
    </source>
</reference>
<comment type="caution">
    <text evidence="3">The sequence shown here is derived from an EMBL/GenBank/DDBJ whole genome shotgun (WGS) entry which is preliminary data.</text>
</comment>
<dbReference type="Proteomes" id="UP000824192">
    <property type="component" value="Unassembled WGS sequence"/>
</dbReference>
<evidence type="ECO:0000256" key="1">
    <source>
        <dbReference type="SAM" id="SignalP"/>
    </source>
</evidence>
<keyword evidence="1" id="KW-0732">Signal</keyword>
<dbReference type="CDD" id="cd00198">
    <property type="entry name" value="vWFA"/>
    <property type="match status" value="1"/>
</dbReference>
<dbReference type="SUPFAM" id="SSF53300">
    <property type="entry name" value="vWA-like"/>
    <property type="match status" value="1"/>
</dbReference>
<dbReference type="AlphaFoldDB" id="A0A9D1RU01"/>
<dbReference type="PROSITE" id="PS50234">
    <property type="entry name" value="VWFA"/>
    <property type="match status" value="1"/>
</dbReference>
<dbReference type="InterPro" id="IPR051266">
    <property type="entry name" value="CLCR"/>
</dbReference>
<dbReference type="Pfam" id="PF21426">
    <property type="entry name" value="GBS104-like_Ig"/>
    <property type="match status" value="1"/>
</dbReference>
<dbReference type="InterPro" id="IPR002035">
    <property type="entry name" value="VWF_A"/>
</dbReference>
<sequence>MKRVFSSFLALIMLLGLLPTSAFAAGSGKPAEVVDQGEVVTSKDGLVTVHKTAKHTDGNNFDITLEVTTKDQVQVTPAQPTHVVLVIDRSNSMAGQRIKSTRQAAKEFAQIVLGEDAAEDNQIAVVSYTRSWESRIGLSGDLGAVETAIDQINTWGNETYGGTNIQSGIYAAEQILAQDSSDADKVIVLFSDGYPTYCYELTGTAKGACTGGIMWPGDVDASTIQITGRDTKSIIGPGNDSEIQGDWWDWFNLFTGDNLSLTVTCTIDEAVHNFFHGKNHVEYQDVKYDYETGSISKRADTSWNTIWEADQAKSNAQLYTVLLSPASHSEAEQAKTLMAKLASEGKYYETSNTNELAEIFKGIAGSITTPTNAGMVTDPMGQFITLGDVSGLADQGVTKTQDGLTWNVAASTPKENSDGSKTYTVTYPVTLNTEAEGFVDGQAYAANGTTTFNYTVNGEARNVNFDVPTVRGYVPEYTYKVEYYQQQNATKGDYEHYTKIEKDTYNGPKTDLWTPVSIEKVDAGYETKYASDNYHYAKGDPSSITISAVEDNNVIKLYYDRDEASVTVNHFYKTDKYDADGTFTAGTYPETPQTSSTKSEYVGESFTAEQVLNYGGKAYEFDRGDDTITVNKDDSKNVINLYYTRTEDDRADASVVVNHVYRTHTWTLENGKYVLKDSVQNEDKVEESTGLKATTQYTAKTNPVEGFKDFTYDTTSTNSITLEPGENVITLYFDKTVDDREEVSLTVNHHYTKTVVTIGEDGQPVTTVDPDNHVETVTVKAYKGETVTLSEQNSYKDDTYNSDSGNAEKLTQTNVQGGEVIDLYYTIY</sequence>
<dbReference type="EMBL" id="DXGA01000088">
    <property type="protein sequence ID" value="HIW93714.1"/>
    <property type="molecule type" value="Genomic_DNA"/>
</dbReference>
<feature type="non-terminal residue" evidence="3">
    <location>
        <position position="828"/>
    </location>
</feature>
<evidence type="ECO:0000313" key="4">
    <source>
        <dbReference type="Proteomes" id="UP000824192"/>
    </source>
</evidence>
<accession>A0A9D1RU01</accession>
<dbReference type="InterPro" id="IPR036465">
    <property type="entry name" value="vWFA_dom_sf"/>
</dbReference>
<evidence type="ECO:0000259" key="2">
    <source>
        <dbReference type="PROSITE" id="PS50234"/>
    </source>
</evidence>